<protein>
    <submittedName>
        <fullName evidence="1">Conjugative transposon protein</fullName>
    </submittedName>
</protein>
<dbReference type="EMBL" id="AFBD01000014">
    <property type="protein sequence ID" value="EGF12343.1"/>
    <property type="molecule type" value="Genomic_DNA"/>
</dbReference>
<dbReference type="Gene3D" id="3.40.50.300">
    <property type="entry name" value="P-loop containing nucleotide triphosphate hydrolases"/>
    <property type="match status" value="2"/>
</dbReference>
<sequence>MKLDNQIVDIVDNLILKKDGSVFALYEVEPEVMNPVAFTKKEKFKATVESWLGDIKPYGDFDIAMLPFPKDLLGKFRELSERFAEDTEEMAFSVLEKSYNYLMNRELCDYHYFISLPLKSFNISVDLKEVIQDSINHTAEKLAEGFGFQKDVLEGWEKKYERQREKLEEDLSLLDCRRLTTRETIFVNRYSYLHSLNVDQEYEINLVENWMDNLGDKTIDFEKINALELLNEEGSQYVAFLPVAYKPENASYLHLIERVQSLGFPVEVWTKSKFARVKGLPFNNVRTKARNTRLKLKGAQTESLEADSVQKKSVAQSKYLVEDIEQKIDEGTPILNYLQTMVVSDADPQVLKQKINLLMEKMKGDKVSLSRATPYQLYLFAKNRFGETLELEDKNFIQTSEVAAFAEDLFFVSQKVGQEVGFYFGMIDNQILSWNSRFEKALAACDKPVLVDILQANEKVEGKNTDNPHISVTGDTGIGKTFAISKIFFYASLLNCQTLYIDPKMEKRYWYNKLLRELEEKDSCSELQDYIRSIHFVTLDYTKSENHGVLDPLVFLSGEQAKDLILSMINEFMPLDGKDKFETELSKMIRIYATKRANGEKVGTLSVIQELMKSEFDKVRETAENLLEKVTASVLSLVFSDGTNPAVDLTARNTILEIAYLDLPADEHAELTLQNRKAMAVMYALGDYCLKFGEQDYGTKTVIGQDEAWVLSVTASGRGLQDRIKRMGRSQNCFFVFTSQLPEDSNRSDGEASAFGTYLCFHNDAEGSAEKILSRLKVEVTDDSKAWFDNMTKGQCLMKDTSGRVERITVDGLYFPEMSKLFETVRKQEKQKEGT</sequence>
<evidence type="ECO:0000313" key="1">
    <source>
        <dbReference type="EMBL" id="EGF12343.1"/>
    </source>
</evidence>
<dbReference type="PIRSF" id="PIRSF015040">
    <property type="entry name" value="ATPase_SAG2001_prd"/>
    <property type="match status" value="1"/>
</dbReference>
<accession>F2CB14</accession>
<dbReference type="HOGENOM" id="CLU_016228_0_0_9"/>
<dbReference type="Pfam" id="PF12846">
    <property type="entry name" value="AAA_10"/>
    <property type="match status" value="1"/>
</dbReference>
<dbReference type="SUPFAM" id="SSF52540">
    <property type="entry name" value="P-loop containing nucleoside triphosphate hydrolases"/>
    <property type="match status" value="1"/>
</dbReference>
<dbReference type="PANTHER" id="PTHR30121">
    <property type="entry name" value="UNCHARACTERIZED PROTEIN YJGR-RELATED"/>
    <property type="match status" value="1"/>
</dbReference>
<dbReference type="InterPro" id="IPR016628">
    <property type="entry name" value="ATPase_SAG2001_prd"/>
</dbReference>
<dbReference type="AlphaFoldDB" id="F2CB14"/>
<proteinExistence type="predicted"/>
<reference evidence="1 2" key="1">
    <citation type="submission" date="2011-02" db="EMBL/GenBank/DDBJ databases">
        <authorList>
            <person name="Muzny D."/>
            <person name="Qin X."/>
            <person name="Deng J."/>
            <person name="Jiang H."/>
            <person name="Liu Y."/>
            <person name="Qu J."/>
            <person name="Song X.-Z."/>
            <person name="Zhang L."/>
            <person name="Thornton R."/>
            <person name="Coyle M."/>
            <person name="Francisco L."/>
            <person name="Jackson L."/>
            <person name="Javaid M."/>
            <person name="Korchina V."/>
            <person name="Kovar C."/>
            <person name="Mata R."/>
            <person name="Mathew T."/>
            <person name="Ngo R."/>
            <person name="Nguyen L."/>
            <person name="Nguyen N."/>
            <person name="Okwuonu G."/>
            <person name="Ongeri F."/>
            <person name="Pham C."/>
            <person name="Simmons D."/>
            <person name="Wilczek-Boney K."/>
            <person name="Hale W."/>
            <person name="Jakkamsetti A."/>
            <person name="Pham P."/>
            <person name="Ruth R."/>
            <person name="San Lucas F."/>
            <person name="Warren J."/>
            <person name="Zhang J."/>
            <person name="Zhao Z."/>
            <person name="Zhou C."/>
            <person name="Zhu D."/>
            <person name="Lee S."/>
            <person name="Bess C."/>
            <person name="Blankenburg K."/>
            <person name="Forbes L."/>
            <person name="Fu Q."/>
            <person name="Gubbala S."/>
            <person name="Hirani K."/>
            <person name="Jayaseelan J.C."/>
            <person name="Lara F."/>
            <person name="Munidasa M."/>
            <person name="Palculict T."/>
            <person name="Patil S."/>
            <person name="Pu L.-L."/>
            <person name="Saada N."/>
            <person name="Tang L."/>
            <person name="Weissenberger G."/>
            <person name="Zhu Y."/>
            <person name="Hemphill L."/>
            <person name="Shang Y."/>
            <person name="Youmans B."/>
            <person name="Ayvaz T."/>
            <person name="Ross M."/>
            <person name="Santibanez J."/>
            <person name="Aqrawi P."/>
            <person name="Gross S."/>
            <person name="Joshi V."/>
            <person name="Fowler G."/>
            <person name="Nazareth L."/>
            <person name="Reid J."/>
            <person name="Worley K."/>
            <person name="Petrosino J."/>
            <person name="Highlander S."/>
            <person name="Gibbs R."/>
        </authorList>
    </citation>
    <scope>NUCLEOTIDE SEQUENCE [LARGE SCALE GENOMIC DNA]</scope>
    <source>
        <strain evidence="1 2">SK330</strain>
    </source>
</reference>
<dbReference type="InterPro" id="IPR051162">
    <property type="entry name" value="T4SS_component"/>
</dbReference>
<dbReference type="PANTHER" id="PTHR30121:SF6">
    <property type="entry name" value="SLR6007 PROTEIN"/>
    <property type="match status" value="1"/>
</dbReference>
<dbReference type="PATRIC" id="fig|888813.3.peg.2316"/>
<dbReference type="RefSeq" id="WP_002916213.1">
    <property type="nucleotide sequence ID" value="NZ_GL878549.1"/>
</dbReference>
<gene>
    <name evidence="1" type="ORF">HMPREF9386_2352</name>
</gene>
<name>F2CB14_STRSA</name>
<organism evidence="1 2">
    <name type="scientific">Streptococcus sanguinis SK330</name>
    <dbReference type="NCBI Taxonomy" id="888813"/>
    <lineage>
        <taxon>Bacteria</taxon>
        <taxon>Bacillati</taxon>
        <taxon>Bacillota</taxon>
        <taxon>Bacilli</taxon>
        <taxon>Lactobacillales</taxon>
        <taxon>Streptococcaceae</taxon>
        <taxon>Streptococcus</taxon>
    </lineage>
</organism>
<dbReference type="Proteomes" id="UP000005955">
    <property type="component" value="Unassembled WGS sequence"/>
</dbReference>
<evidence type="ECO:0000313" key="2">
    <source>
        <dbReference type="Proteomes" id="UP000005955"/>
    </source>
</evidence>
<comment type="caution">
    <text evidence="1">The sequence shown here is derived from an EMBL/GenBank/DDBJ whole genome shotgun (WGS) entry which is preliminary data.</text>
</comment>
<dbReference type="InterPro" id="IPR027417">
    <property type="entry name" value="P-loop_NTPase"/>
</dbReference>